<evidence type="ECO:0000256" key="6">
    <source>
        <dbReference type="ARBA" id="ARBA00022833"/>
    </source>
</evidence>
<comment type="cofactor">
    <cofactor evidence="1">
        <name>Zn(2+)</name>
        <dbReference type="ChEBI" id="CHEBI:29105"/>
    </cofactor>
</comment>
<dbReference type="GO" id="GO:0008270">
    <property type="term" value="F:zinc ion binding"/>
    <property type="evidence" value="ECO:0007669"/>
    <property type="project" value="InterPro"/>
</dbReference>
<comment type="similarity">
    <text evidence="2 8">Belongs to the peptidase M14 family.</text>
</comment>
<dbReference type="GO" id="GO:0004181">
    <property type="term" value="F:metallocarboxypeptidase activity"/>
    <property type="evidence" value="ECO:0007669"/>
    <property type="project" value="InterPro"/>
</dbReference>
<dbReference type="Pfam" id="PF00246">
    <property type="entry name" value="Peptidase_M14"/>
    <property type="match status" value="1"/>
</dbReference>
<evidence type="ECO:0000313" key="12">
    <source>
        <dbReference type="EMBL" id="OMJ95859.1"/>
    </source>
</evidence>
<dbReference type="PROSITE" id="PS52035">
    <property type="entry name" value="PEPTIDASE_M14"/>
    <property type="match status" value="1"/>
</dbReference>
<dbReference type="OrthoDB" id="313504at2759"/>
<feature type="domain" description="Peptidase M14" evidence="11">
    <location>
        <begin position="24"/>
        <end position="301"/>
    </location>
</feature>
<evidence type="ECO:0000256" key="9">
    <source>
        <dbReference type="SAM" id="Phobius"/>
    </source>
</evidence>
<evidence type="ECO:0000256" key="10">
    <source>
        <dbReference type="SAM" id="SignalP"/>
    </source>
</evidence>
<keyword evidence="6" id="KW-0862">Zinc</keyword>
<comment type="caution">
    <text evidence="12">The sequence shown here is derived from an EMBL/GenBank/DDBJ whole genome shotgun (WGS) entry which is preliminary data.</text>
</comment>
<dbReference type="PROSITE" id="PS00132">
    <property type="entry name" value="CARBOXYPEPT_ZN_1"/>
    <property type="match status" value="1"/>
</dbReference>
<dbReference type="InterPro" id="IPR000834">
    <property type="entry name" value="Peptidase_M14"/>
</dbReference>
<dbReference type="EMBL" id="MPUH01000006">
    <property type="protein sequence ID" value="OMJ95859.1"/>
    <property type="molecule type" value="Genomic_DNA"/>
</dbReference>
<evidence type="ECO:0000256" key="4">
    <source>
        <dbReference type="ARBA" id="ARBA00022723"/>
    </source>
</evidence>
<keyword evidence="9" id="KW-0472">Membrane</keyword>
<keyword evidence="10" id="KW-0732">Signal</keyword>
<keyword evidence="13" id="KW-1185">Reference proteome</keyword>
<evidence type="ECO:0000313" key="13">
    <source>
        <dbReference type="Proteomes" id="UP000187209"/>
    </source>
</evidence>
<sequence length="466" mass="53749">MVKLAFYLLVLVTSLDLYQGTINGYLSLQDVYTLLDIYKAKYPFLELQTLGKSHFGREIKSIKIPNPNTPKILIIGAHHANELISTTNIFYLLDYILTNTTFKNTREITFIPVLNVDGLSTISDHLKINPNILEIRKNSRPTGCSIQHQGIDLNRNYGFKWAYDEYSSSEDPCNDEYRGTSAFSEKETLAIKNFIFKNTFDSIISYHSYGDYYIRPTGYAHINLTSFPQSHQNLYNNIINILPTNFKFGTVHELLGYYVNGSLMDYLYNLKIFCIEILIGPSIYNSFHPDKNMVKGILESHIEPFMMIVNKTDWNLSVDIIENGRILNVEIKNIGIASSNNTDMIIEFNKDVDVKVIKYQVVFYDKKKIIINIPSIKSENKENIMLIIEGDIRKVNMTIRFEGKQHKGFFKEVMVYGTNPRNNLMIIIIISIVCIASLILMLIVYRYCTKKKEVKFVELAEMQELA</sequence>
<evidence type="ECO:0000256" key="3">
    <source>
        <dbReference type="ARBA" id="ARBA00022670"/>
    </source>
</evidence>
<dbReference type="GO" id="GO:0005615">
    <property type="term" value="C:extracellular space"/>
    <property type="evidence" value="ECO:0007669"/>
    <property type="project" value="TreeGrafter"/>
</dbReference>
<name>A0A1R2D3L8_9CILI</name>
<dbReference type="AlphaFoldDB" id="A0A1R2D3L8"/>
<evidence type="ECO:0000259" key="11">
    <source>
        <dbReference type="PROSITE" id="PS52035"/>
    </source>
</evidence>
<keyword evidence="4" id="KW-0479">Metal-binding</keyword>
<evidence type="ECO:0000256" key="1">
    <source>
        <dbReference type="ARBA" id="ARBA00001947"/>
    </source>
</evidence>
<proteinExistence type="inferred from homology"/>
<evidence type="ECO:0000256" key="7">
    <source>
        <dbReference type="ARBA" id="ARBA00023049"/>
    </source>
</evidence>
<dbReference type="PANTHER" id="PTHR11705:SF143">
    <property type="entry name" value="SLL0236 PROTEIN"/>
    <property type="match status" value="1"/>
</dbReference>
<keyword evidence="3" id="KW-0645">Protease</keyword>
<comment type="caution">
    <text evidence="8">Lacks conserved residue(s) required for the propagation of feature annotation.</text>
</comment>
<feature type="transmembrane region" description="Helical" evidence="9">
    <location>
        <begin position="424"/>
        <end position="445"/>
    </location>
</feature>
<evidence type="ECO:0000256" key="5">
    <source>
        <dbReference type="ARBA" id="ARBA00022801"/>
    </source>
</evidence>
<dbReference type="GO" id="GO:0006508">
    <property type="term" value="P:proteolysis"/>
    <property type="evidence" value="ECO:0007669"/>
    <property type="project" value="UniProtKB-KW"/>
</dbReference>
<organism evidence="12 13">
    <name type="scientific">Stentor coeruleus</name>
    <dbReference type="NCBI Taxonomy" id="5963"/>
    <lineage>
        <taxon>Eukaryota</taxon>
        <taxon>Sar</taxon>
        <taxon>Alveolata</taxon>
        <taxon>Ciliophora</taxon>
        <taxon>Postciliodesmatophora</taxon>
        <taxon>Heterotrichea</taxon>
        <taxon>Heterotrichida</taxon>
        <taxon>Stentoridae</taxon>
        <taxon>Stentor</taxon>
    </lineage>
</organism>
<keyword evidence="9" id="KW-1133">Transmembrane helix</keyword>
<keyword evidence="9" id="KW-0812">Transmembrane</keyword>
<gene>
    <name evidence="12" type="ORF">SteCoe_579</name>
</gene>
<feature type="signal peptide" evidence="10">
    <location>
        <begin position="1"/>
        <end position="20"/>
    </location>
</feature>
<keyword evidence="7" id="KW-0482">Metalloprotease</keyword>
<protein>
    <recommendedName>
        <fullName evidence="11">Peptidase M14 domain-containing protein</fullName>
    </recommendedName>
</protein>
<dbReference type="Gene3D" id="3.40.630.10">
    <property type="entry name" value="Zn peptidases"/>
    <property type="match status" value="1"/>
</dbReference>
<dbReference type="InterPro" id="IPR057246">
    <property type="entry name" value="CARBOXYPEPT_ZN_1"/>
</dbReference>
<evidence type="ECO:0000256" key="2">
    <source>
        <dbReference type="ARBA" id="ARBA00005988"/>
    </source>
</evidence>
<dbReference type="SMART" id="SM00631">
    <property type="entry name" value="Zn_pept"/>
    <property type="match status" value="1"/>
</dbReference>
<dbReference type="PRINTS" id="PR00765">
    <property type="entry name" value="CRBOXYPTASEA"/>
</dbReference>
<dbReference type="SUPFAM" id="SSF53187">
    <property type="entry name" value="Zn-dependent exopeptidases"/>
    <property type="match status" value="1"/>
</dbReference>
<dbReference type="Proteomes" id="UP000187209">
    <property type="component" value="Unassembled WGS sequence"/>
</dbReference>
<reference evidence="12 13" key="1">
    <citation type="submission" date="2016-11" db="EMBL/GenBank/DDBJ databases">
        <title>The macronuclear genome of Stentor coeruleus: a giant cell with tiny introns.</title>
        <authorList>
            <person name="Slabodnick M."/>
            <person name="Ruby J.G."/>
            <person name="Reiff S.B."/>
            <person name="Swart E.C."/>
            <person name="Gosai S."/>
            <person name="Prabakaran S."/>
            <person name="Witkowska E."/>
            <person name="Larue G.E."/>
            <person name="Fisher S."/>
            <person name="Freeman R.M."/>
            <person name="Gunawardena J."/>
            <person name="Chu W."/>
            <person name="Stover N.A."/>
            <person name="Gregory B.D."/>
            <person name="Nowacki M."/>
            <person name="Derisi J."/>
            <person name="Roy S.W."/>
            <person name="Marshall W.F."/>
            <person name="Sood P."/>
        </authorList>
    </citation>
    <scope>NUCLEOTIDE SEQUENCE [LARGE SCALE GENOMIC DNA]</scope>
    <source>
        <strain evidence="12">WM001</strain>
    </source>
</reference>
<dbReference type="PANTHER" id="PTHR11705">
    <property type="entry name" value="PROTEASE FAMILY M14 CARBOXYPEPTIDASE A,B"/>
    <property type="match status" value="1"/>
</dbReference>
<keyword evidence="5" id="KW-0378">Hydrolase</keyword>
<evidence type="ECO:0000256" key="8">
    <source>
        <dbReference type="PROSITE-ProRule" id="PRU01379"/>
    </source>
</evidence>
<accession>A0A1R2D3L8</accession>
<feature type="chain" id="PRO_5012209969" description="Peptidase M14 domain-containing protein" evidence="10">
    <location>
        <begin position="21"/>
        <end position="466"/>
    </location>
</feature>